<protein>
    <recommendedName>
        <fullName evidence="2">TERF1-interacting nuclear factor 2 N-terminal domain-containing protein</fullName>
    </recommendedName>
</protein>
<dbReference type="GO" id="GO:0070187">
    <property type="term" value="C:shelterin complex"/>
    <property type="evidence" value="ECO:0007669"/>
    <property type="project" value="InterPro"/>
</dbReference>
<dbReference type="GO" id="GO:0042162">
    <property type="term" value="F:telomeric DNA binding"/>
    <property type="evidence" value="ECO:0007669"/>
    <property type="project" value="TreeGrafter"/>
</dbReference>
<dbReference type="Proteomes" id="UP000827986">
    <property type="component" value="Unassembled WGS sequence"/>
</dbReference>
<dbReference type="InterPro" id="IPR029400">
    <property type="entry name" value="TINF2_N"/>
</dbReference>
<sequence length="362" mass="39471">MAGSDVRQNGQATGGITPAPPSQDPCAPLRLAAAAAWQVMRARQVRDFPRVLGLLEAVGQAAPDVVFFRHYARLRLGLQAAVIMGMLQEEQPDGKIYDAVDTYFPEGEHQRHPLATARDLRRVGEAQETFRELVLGLLSDRQRRETYVEEQLEAEYGEPFLGGLEGLLYEYLGRLESTLPPPQLQQLQEAAWSECPLAGPPQRPPELSVLAQYLADMGHPQHTGSPTLQLVTSTPSLPQPVPGTPGSRRRRSQEGAVPAQEEMPPDLGLRCQPPGEQELDTTGDIVWESEEEESCSPRRKASYQRTRHNTLIPTFSDHLDPPGGCPGCCAPGTLPLPHGTDTPASGGCPTNLLLVTPNKHST</sequence>
<reference evidence="3" key="1">
    <citation type="submission" date="2021-09" db="EMBL/GenBank/DDBJ databases">
        <title>The genome of Mauremys mutica provides insights into the evolution of semi-aquatic lifestyle.</title>
        <authorList>
            <person name="Gong S."/>
            <person name="Gao Y."/>
        </authorList>
    </citation>
    <scope>NUCLEOTIDE SEQUENCE</scope>
    <source>
        <strain evidence="3">MM-2020</strain>
        <tissue evidence="3">Muscle</tissue>
    </source>
</reference>
<keyword evidence="4" id="KW-1185">Reference proteome</keyword>
<dbReference type="InterPro" id="IPR039098">
    <property type="entry name" value="TINF2"/>
</dbReference>
<dbReference type="GO" id="GO:1904356">
    <property type="term" value="P:regulation of telomere maintenance via telomere lengthening"/>
    <property type="evidence" value="ECO:0007669"/>
    <property type="project" value="TreeGrafter"/>
</dbReference>
<name>A0A9D3XM27_9SAUR</name>
<evidence type="ECO:0000259" key="2">
    <source>
        <dbReference type="Pfam" id="PF14973"/>
    </source>
</evidence>
<evidence type="ECO:0000313" key="3">
    <source>
        <dbReference type="EMBL" id="KAH1181956.1"/>
    </source>
</evidence>
<dbReference type="GO" id="GO:0016233">
    <property type="term" value="P:telomere capping"/>
    <property type="evidence" value="ECO:0007669"/>
    <property type="project" value="InterPro"/>
</dbReference>
<organism evidence="3 4">
    <name type="scientific">Mauremys mutica</name>
    <name type="common">yellowpond turtle</name>
    <dbReference type="NCBI Taxonomy" id="74926"/>
    <lineage>
        <taxon>Eukaryota</taxon>
        <taxon>Metazoa</taxon>
        <taxon>Chordata</taxon>
        <taxon>Craniata</taxon>
        <taxon>Vertebrata</taxon>
        <taxon>Euteleostomi</taxon>
        <taxon>Archelosauria</taxon>
        <taxon>Testudinata</taxon>
        <taxon>Testudines</taxon>
        <taxon>Cryptodira</taxon>
        <taxon>Durocryptodira</taxon>
        <taxon>Testudinoidea</taxon>
        <taxon>Geoemydidae</taxon>
        <taxon>Geoemydinae</taxon>
        <taxon>Mauremys</taxon>
    </lineage>
</organism>
<feature type="region of interest" description="Disordered" evidence="1">
    <location>
        <begin position="217"/>
        <end position="280"/>
    </location>
</feature>
<gene>
    <name evidence="3" type="ORF">KIL84_009710</name>
</gene>
<dbReference type="EMBL" id="JAHDVG010000467">
    <property type="protein sequence ID" value="KAH1181956.1"/>
    <property type="molecule type" value="Genomic_DNA"/>
</dbReference>
<dbReference type="PANTHER" id="PTHR15512">
    <property type="entry name" value="TERF1-INTERACTING NUCLEAR FACTOR 2"/>
    <property type="match status" value="1"/>
</dbReference>
<dbReference type="CDD" id="cd11657">
    <property type="entry name" value="TIN2_N"/>
    <property type="match status" value="1"/>
</dbReference>
<feature type="compositionally biased region" description="Polar residues" evidence="1">
    <location>
        <begin position="1"/>
        <end position="11"/>
    </location>
</feature>
<accession>A0A9D3XM27</accession>
<feature type="region of interest" description="Disordered" evidence="1">
    <location>
        <begin position="1"/>
        <end position="24"/>
    </location>
</feature>
<feature type="compositionally biased region" description="Polar residues" evidence="1">
    <location>
        <begin position="222"/>
        <end position="236"/>
    </location>
</feature>
<comment type="caution">
    <text evidence="3">The sequence shown here is derived from an EMBL/GenBank/DDBJ whole genome shotgun (WGS) entry which is preliminary data.</text>
</comment>
<feature type="domain" description="TERF1-interacting nuclear factor 2 N-terminal" evidence="2">
    <location>
        <begin position="37"/>
        <end position="186"/>
    </location>
</feature>
<dbReference type="PANTHER" id="PTHR15512:SF0">
    <property type="entry name" value="TERF1-INTERACTING NUCLEAR FACTOR 2"/>
    <property type="match status" value="1"/>
</dbReference>
<proteinExistence type="predicted"/>
<dbReference type="Pfam" id="PF14973">
    <property type="entry name" value="TINF2_N"/>
    <property type="match status" value="1"/>
</dbReference>
<evidence type="ECO:0000313" key="4">
    <source>
        <dbReference type="Proteomes" id="UP000827986"/>
    </source>
</evidence>
<dbReference type="AlphaFoldDB" id="A0A9D3XM27"/>
<evidence type="ECO:0000256" key="1">
    <source>
        <dbReference type="SAM" id="MobiDB-lite"/>
    </source>
</evidence>